<accession>A0A2K3N1C4</accession>
<evidence type="ECO:0000313" key="1">
    <source>
        <dbReference type="EMBL" id="PNX96848.1"/>
    </source>
</evidence>
<sequence length="48" mass="5449">GDGRDVNAWRNARIELGLRVEEQDVVIPADLQNARVCDLIDNAGDWNW</sequence>
<reference evidence="1 2" key="2">
    <citation type="journal article" date="2017" name="Front. Plant Sci.">
        <title>Gene Classification and Mining of Molecular Markers Useful in Red Clover (Trifolium pratense) Breeding.</title>
        <authorList>
            <person name="Istvanek J."/>
            <person name="Dluhosova J."/>
            <person name="Dluhos P."/>
            <person name="Patkova L."/>
            <person name="Nedelnik J."/>
            <person name="Repkova J."/>
        </authorList>
    </citation>
    <scope>NUCLEOTIDE SEQUENCE [LARGE SCALE GENOMIC DNA]</scope>
    <source>
        <strain evidence="2">cv. Tatra</strain>
        <tissue evidence="1">Young leaves</tissue>
    </source>
</reference>
<dbReference type="Proteomes" id="UP000236291">
    <property type="component" value="Unassembled WGS sequence"/>
</dbReference>
<organism evidence="1 2">
    <name type="scientific">Trifolium pratense</name>
    <name type="common">Red clover</name>
    <dbReference type="NCBI Taxonomy" id="57577"/>
    <lineage>
        <taxon>Eukaryota</taxon>
        <taxon>Viridiplantae</taxon>
        <taxon>Streptophyta</taxon>
        <taxon>Embryophyta</taxon>
        <taxon>Tracheophyta</taxon>
        <taxon>Spermatophyta</taxon>
        <taxon>Magnoliopsida</taxon>
        <taxon>eudicotyledons</taxon>
        <taxon>Gunneridae</taxon>
        <taxon>Pentapetalae</taxon>
        <taxon>rosids</taxon>
        <taxon>fabids</taxon>
        <taxon>Fabales</taxon>
        <taxon>Fabaceae</taxon>
        <taxon>Papilionoideae</taxon>
        <taxon>50 kb inversion clade</taxon>
        <taxon>NPAAA clade</taxon>
        <taxon>Hologalegina</taxon>
        <taxon>IRL clade</taxon>
        <taxon>Trifolieae</taxon>
        <taxon>Trifolium</taxon>
    </lineage>
</organism>
<name>A0A2K3N1C4_TRIPR</name>
<proteinExistence type="predicted"/>
<feature type="non-terminal residue" evidence="1">
    <location>
        <position position="1"/>
    </location>
</feature>
<evidence type="ECO:0000313" key="2">
    <source>
        <dbReference type="Proteomes" id="UP000236291"/>
    </source>
</evidence>
<dbReference type="AlphaFoldDB" id="A0A2K3N1C4"/>
<gene>
    <name evidence="1" type="ORF">L195_g020063</name>
</gene>
<protein>
    <submittedName>
        <fullName evidence="1">Uncharacterized protein</fullName>
    </submittedName>
</protein>
<dbReference type="EMBL" id="ASHM01014933">
    <property type="protein sequence ID" value="PNX96848.1"/>
    <property type="molecule type" value="Genomic_DNA"/>
</dbReference>
<comment type="caution">
    <text evidence="1">The sequence shown here is derived from an EMBL/GenBank/DDBJ whole genome shotgun (WGS) entry which is preliminary data.</text>
</comment>
<reference evidence="1 2" key="1">
    <citation type="journal article" date="2014" name="Am. J. Bot.">
        <title>Genome assembly and annotation for red clover (Trifolium pratense; Fabaceae).</title>
        <authorList>
            <person name="Istvanek J."/>
            <person name="Jaros M."/>
            <person name="Krenek A."/>
            <person name="Repkova J."/>
        </authorList>
    </citation>
    <scope>NUCLEOTIDE SEQUENCE [LARGE SCALE GENOMIC DNA]</scope>
    <source>
        <strain evidence="2">cv. Tatra</strain>
        <tissue evidence="1">Young leaves</tissue>
    </source>
</reference>